<dbReference type="Proteomes" id="UP000186030">
    <property type="component" value="Unassembled WGS sequence"/>
</dbReference>
<comment type="caution">
    <text evidence="1">The sequence shown here is derived from an EMBL/GenBank/DDBJ whole genome shotgun (WGS) entry which is preliminary data.</text>
</comment>
<name>A0A1Q5SY24_9BACL</name>
<organism evidence="1 2">
    <name type="scientific">Geobacillus proteiniphilus</name>
    <dbReference type="NCBI Taxonomy" id="860353"/>
    <lineage>
        <taxon>Bacteria</taxon>
        <taxon>Bacillati</taxon>
        <taxon>Bacillota</taxon>
        <taxon>Bacilli</taxon>
        <taxon>Bacillales</taxon>
        <taxon>Anoxybacillaceae</taxon>
        <taxon>Geobacillus</taxon>
    </lineage>
</organism>
<proteinExistence type="predicted"/>
<gene>
    <name evidence="1" type="ORF">BRO54_2211</name>
</gene>
<protein>
    <submittedName>
        <fullName evidence="1">Uncharacterized protein</fullName>
    </submittedName>
</protein>
<evidence type="ECO:0000313" key="1">
    <source>
        <dbReference type="EMBL" id="OKO92919.1"/>
    </source>
</evidence>
<reference evidence="2" key="2">
    <citation type="submission" date="2017-01" db="EMBL/GenBank/DDBJ databases">
        <title>Genome sequencing and annotation of Geobacillus sp. 1017, a Hydrocarbon-Oxidizing Thermophilic Bacterium Isolated from a Heavy Oil Reservoir (China).</title>
        <authorList>
            <person name="Kadnikov V.V."/>
            <person name="Mardanov A.V."/>
            <person name="Poltaraus A.B."/>
            <person name="Sokolova D.S."/>
            <person name="Semenova E.M."/>
            <person name="Ravin N.V."/>
            <person name="Tourova T.P."/>
            <person name="Nazina T.N."/>
        </authorList>
    </citation>
    <scope>NUCLEOTIDE SEQUENCE [LARGE SCALE GENOMIC DNA]</scope>
    <source>
        <strain evidence="2">1017</strain>
    </source>
</reference>
<evidence type="ECO:0000313" key="2">
    <source>
        <dbReference type="Proteomes" id="UP000186030"/>
    </source>
</evidence>
<reference evidence="1 2" key="1">
    <citation type="submission" date="2016-11" db="EMBL/GenBank/DDBJ databases">
        <authorList>
            <person name="Kadnikov V."/>
            <person name="Nazina T."/>
        </authorList>
    </citation>
    <scope>NUCLEOTIDE SEQUENCE [LARGE SCALE GENOMIC DNA]</scope>
    <source>
        <strain evidence="1 2">1017</strain>
    </source>
</reference>
<dbReference type="AlphaFoldDB" id="A0A1Q5SY24"/>
<sequence length="39" mass="4314">MKRLSGKQPNHNRRRPACCPGRMICFNGNEPKAGGNGLF</sequence>
<accession>A0A1Q5SY24</accession>
<dbReference type="EMBL" id="MQMG01000027">
    <property type="protein sequence ID" value="OKO92919.1"/>
    <property type="molecule type" value="Genomic_DNA"/>
</dbReference>